<dbReference type="AlphaFoldDB" id="A0A8S4PMB2"/>
<name>A0A8S4PMB2_OWEFU</name>
<dbReference type="InterPro" id="IPR016186">
    <property type="entry name" value="C-type_lectin-like/link_sf"/>
</dbReference>
<dbReference type="SUPFAM" id="SSF56436">
    <property type="entry name" value="C-type lectin-like"/>
    <property type="match status" value="1"/>
</dbReference>
<sequence>CPSNANDFFIDNSCYSVDFVFDEHDRNTMSCQMKGGTLVRIDSQYELTQIGIKLKELGIEGKGTSEFSVDYYNTAVIDPLETPDDIEFDENGECLLFTNKRNAVTELTKFRWLYQPCTNNAMTLCEMQKPLTGCPPD</sequence>
<protein>
    <submittedName>
        <fullName evidence="1">Uncharacterized protein</fullName>
    </submittedName>
</protein>
<accession>A0A8S4PMB2</accession>
<gene>
    <name evidence="1" type="ORF">OFUS_LOCUS19158</name>
</gene>
<keyword evidence="2" id="KW-1185">Reference proteome</keyword>
<evidence type="ECO:0000313" key="2">
    <source>
        <dbReference type="Proteomes" id="UP000749559"/>
    </source>
</evidence>
<dbReference type="Proteomes" id="UP000749559">
    <property type="component" value="Unassembled WGS sequence"/>
</dbReference>
<organism evidence="1 2">
    <name type="scientific">Owenia fusiformis</name>
    <name type="common">Polychaete worm</name>
    <dbReference type="NCBI Taxonomy" id="6347"/>
    <lineage>
        <taxon>Eukaryota</taxon>
        <taxon>Metazoa</taxon>
        <taxon>Spiralia</taxon>
        <taxon>Lophotrochozoa</taxon>
        <taxon>Annelida</taxon>
        <taxon>Polychaeta</taxon>
        <taxon>Sedentaria</taxon>
        <taxon>Canalipalpata</taxon>
        <taxon>Sabellida</taxon>
        <taxon>Oweniida</taxon>
        <taxon>Oweniidae</taxon>
        <taxon>Owenia</taxon>
    </lineage>
</organism>
<comment type="caution">
    <text evidence="1">The sequence shown here is derived from an EMBL/GenBank/DDBJ whole genome shotgun (WGS) entry which is preliminary data.</text>
</comment>
<feature type="non-terminal residue" evidence="1">
    <location>
        <position position="137"/>
    </location>
</feature>
<evidence type="ECO:0000313" key="1">
    <source>
        <dbReference type="EMBL" id="CAH1794471.1"/>
    </source>
</evidence>
<feature type="non-terminal residue" evidence="1">
    <location>
        <position position="1"/>
    </location>
</feature>
<proteinExistence type="predicted"/>
<dbReference type="EMBL" id="CAIIXF020000009">
    <property type="protein sequence ID" value="CAH1794471.1"/>
    <property type="molecule type" value="Genomic_DNA"/>
</dbReference>
<dbReference type="InterPro" id="IPR016187">
    <property type="entry name" value="CTDL_fold"/>
</dbReference>
<reference evidence="1" key="1">
    <citation type="submission" date="2022-03" db="EMBL/GenBank/DDBJ databases">
        <authorList>
            <person name="Martin C."/>
        </authorList>
    </citation>
    <scope>NUCLEOTIDE SEQUENCE</scope>
</reference>
<dbReference type="Gene3D" id="3.10.100.10">
    <property type="entry name" value="Mannose-Binding Protein A, subunit A"/>
    <property type="match status" value="1"/>
</dbReference>